<feature type="region of interest" description="Disordered" evidence="4">
    <location>
        <begin position="57"/>
        <end position="78"/>
    </location>
</feature>
<dbReference type="EC" id="5.4.99.12" evidence="6"/>
<dbReference type="Gene3D" id="3.30.70.580">
    <property type="entry name" value="Pseudouridine synthase I, catalytic domain, N-terminal subdomain"/>
    <property type="match status" value="1"/>
</dbReference>
<dbReference type="PANTHER" id="PTHR11142">
    <property type="entry name" value="PSEUDOURIDYLATE SYNTHASE"/>
    <property type="match status" value="1"/>
</dbReference>
<dbReference type="Gene3D" id="3.30.70.660">
    <property type="entry name" value="Pseudouridine synthase I, catalytic domain, C-terminal subdomain"/>
    <property type="match status" value="1"/>
</dbReference>
<evidence type="ECO:0000256" key="4">
    <source>
        <dbReference type="SAM" id="MobiDB-lite"/>
    </source>
</evidence>
<proteinExistence type="inferred from homology"/>
<dbReference type="NCBIfam" id="TIGR00071">
    <property type="entry name" value="hisT_truA"/>
    <property type="match status" value="1"/>
</dbReference>
<evidence type="ECO:0000259" key="5">
    <source>
        <dbReference type="Pfam" id="PF01416"/>
    </source>
</evidence>
<keyword evidence="2" id="KW-0819">tRNA processing</keyword>
<dbReference type="SUPFAM" id="SSF55120">
    <property type="entry name" value="Pseudouridine synthase"/>
    <property type="match status" value="1"/>
</dbReference>
<dbReference type="CDD" id="cd02570">
    <property type="entry name" value="PseudoU_synth_EcTruA"/>
    <property type="match status" value="1"/>
</dbReference>
<dbReference type="FunFam" id="3.30.70.580:FF:000001">
    <property type="entry name" value="tRNA pseudouridine synthase A"/>
    <property type="match status" value="1"/>
</dbReference>
<feature type="domain" description="Pseudouridine synthase I TruA alpha/beta" evidence="5">
    <location>
        <begin position="236"/>
        <end position="341"/>
    </location>
</feature>
<dbReference type="GO" id="GO:0031119">
    <property type="term" value="P:tRNA pseudouridine synthesis"/>
    <property type="evidence" value="ECO:0007669"/>
    <property type="project" value="TreeGrafter"/>
</dbReference>
<accession>A0A644TL24</accession>
<dbReference type="InterPro" id="IPR001406">
    <property type="entry name" value="PsdUridine_synth_TruA"/>
</dbReference>
<reference evidence="6" key="1">
    <citation type="submission" date="2019-08" db="EMBL/GenBank/DDBJ databases">
        <authorList>
            <person name="Kucharzyk K."/>
            <person name="Murdoch R.W."/>
            <person name="Higgins S."/>
            <person name="Loffler F."/>
        </authorList>
    </citation>
    <scope>NUCLEOTIDE SEQUENCE</scope>
</reference>
<feature type="domain" description="Pseudouridine synthase I TruA alpha/beta" evidence="5">
    <location>
        <begin position="100"/>
        <end position="195"/>
    </location>
</feature>
<dbReference type="HAMAP" id="MF_00171">
    <property type="entry name" value="TruA"/>
    <property type="match status" value="1"/>
</dbReference>
<evidence type="ECO:0000256" key="3">
    <source>
        <dbReference type="ARBA" id="ARBA00023235"/>
    </source>
</evidence>
<dbReference type="InterPro" id="IPR020103">
    <property type="entry name" value="PsdUridine_synth_cat_dom_sf"/>
</dbReference>
<keyword evidence="3 6" id="KW-0413">Isomerase</keyword>
<evidence type="ECO:0000256" key="2">
    <source>
        <dbReference type="ARBA" id="ARBA00022694"/>
    </source>
</evidence>
<dbReference type="PANTHER" id="PTHR11142:SF0">
    <property type="entry name" value="TRNA PSEUDOURIDINE SYNTHASE-LIKE 1"/>
    <property type="match status" value="1"/>
</dbReference>
<dbReference type="GO" id="GO:0160147">
    <property type="term" value="F:tRNA pseudouridine(38-40) synthase activity"/>
    <property type="evidence" value="ECO:0007669"/>
    <property type="project" value="UniProtKB-EC"/>
</dbReference>
<comment type="caution">
    <text evidence="6">The sequence shown here is derived from an EMBL/GenBank/DDBJ whole genome shotgun (WGS) entry which is preliminary data.</text>
</comment>
<dbReference type="GO" id="GO:0003723">
    <property type="term" value="F:RNA binding"/>
    <property type="evidence" value="ECO:0007669"/>
    <property type="project" value="InterPro"/>
</dbReference>
<dbReference type="InterPro" id="IPR020094">
    <property type="entry name" value="TruA/RsuA/RluB/E/F_N"/>
</dbReference>
<dbReference type="AlphaFoldDB" id="A0A644TL24"/>
<dbReference type="EMBL" id="VSSQ01000036">
    <property type="protein sequence ID" value="MPL67379.1"/>
    <property type="molecule type" value="Genomic_DNA"/>
</dbReference>
<comment type="similarity">
    <text evidence="1">Belongs to the tRNA pseudouridine synthase TruA family.</text>
</comment>
<gene>
    <name evidence="6" type="primary">truA_5</name>
    <name evidence="6" type="ORF">SDC9_13070</name>
</gene>
<dbReference type="InterPro" id="IPR020097">
    <property type="entry name" value="PsdUridine_synth_TruA_a/b_dom"/>
</dbReference>
<name>A0A644TL24_9ZZZZ</name>
<sequence>MRCLVSCLPKIGNRPPVSQGERRGRCPLCACGAFTPGIFEAIGSGWSPAFSLPAIPRGRGREAEGAAPPAPLGAPARSGIARGPAAGYRRDMPRYAFRIEYDGGPFAGWQRQADQPSVQGAVEAALSRLEPGAHTIAAAGRTDAGVHATAQVAHADLAKDWDPFRLSEALNFHLKPAPVAISACARVADDFHARFSALERRYLFRLVARRAPVVHDRGLVWQVQNPLDVAAMRAGAAHLLGRHDFTTFRSSLCQAASPVKTLDEIRIEEIDYPSGREVRFHLRARSFLHNQVRSIVGTLERVGAGAWAPGQVRAALEARDRATCGPVCPPQGLYLNGVSYPEEPFG</sequence>
<protein>
    <submittedName>
        <fullName evidence="6">tRNA pseudouridine synthase A</fullName>
        <ecNumber evidence="6">5.4.99.12</ecNumber>
    </submittedName>
</protein>
<dbReference type="Pfam" id="PF01416">
    <property type="entry name" value="PseudoU_synth_1"/>
    <property type="match status" value="2"/>
</dbReference>
<evidence type="ECO:0000256" key="1">
    <source>
        <dbReference type="ARBA" id="ARBA00009375"/>
    </source>
</evidence>
<evidence type="ECO:0000313" key="6">
    <source>
        <dbReference type="EMBL" id="MPL67379.1"/>
    </source>
</evidence>
<dbReference type="InterPro" id="IPR020095">
    <property type="entry name" value="PsdUridine_synth_TruA_C"/>
</dbReference>
<organism evidence="6">
    <name type="scientific">bioreactor metagenome</name>
    <dbReference type="NCBI Taxonomy" id="1076179"/>
    <lineage>
        <taxon>unclassified sequences</taxon>
        <taxon>metagenomes</taxon>
        <taxon>ecological metagenomes</taxon>
    </lineage>
</organism>